<keyword evidence="2" id="KW-0472">Membrane</keyword>
<accession>A0A316F952</accession>
<protein>
    <submittedName>
        <fullName evidence="3">Uncharacterized protein</fullName>
    </submittedName>
</protein>
<dbReference type="RefSeq" id="WP_146246505.1">
    <property type="nucleotide sequence ID" value="NZ_BONA01000066.1"/>
</dbReference>
<proteinExistence type="predicted"/>
<feature type="transmembrane region" description="Helical" evidence="2">
    <location>
        <begin position="133"/>
        <end position="156"/>
    </location>
</feature>
<evidence type="ECO:0000256" key="1">
    <source>
        <dbReference type="SAM" id="MobiDB-lite"/>
    </source>
</evidence>
<organism evidence="3 4">
    <name type="scientific">Actinoplanes xinjiangensis</name>
    <dbReference type="NCBI Taxonomy" id="512350"/>
    <lineage>
        <taxon>Bacteria</taxon>
        <taxon>Bacillati</taxon>
        <taxon>Actinomycetota</taxon>
        <taxon>Actinomycetes</taxon>
        <taxon>Micromonosporales</taxon>
        <taxon>Micromonosporaceae</taxon>
        <taxon>Actinoplanes</taxon>
    </lineage>
</organism>
<evidence type="ECO:0000313" key="3">
    <source>
        <dbReference type="EMBL" id="PWK41617.1"/>
    </source>
</evidence>
<dbReference type="AlphaFoldDB" id="A0A316F952"/>
<gene>
    <name evidence="3" type="ORF">BC793_11690</name>
</gene>
<sequence>MIGNGLPSYTLPPTAASAGLPPAPPSVPRGTSYRGFPSSPENIEMTQPVSAVTPQPAQYGNPPTTPISPVAGGVPQQRGQGQGTVYSTGGYPAIDMTMPVSDPVENSGSLTGHILAQGWHDAPVDQRRSNLKVVIAMLAVLGLLVTVSLVFVFTAGDAFTDFVGNLTGK</sequence>
<evidence type="ECO:0000256" key="2">
    <source>
        <dbReference type="SAM" id="Phobius"/>
    </source>
</evidence>
<feature type="compositionally biased region" description="Low complexity" evidence="1">
    <location>
        <begin position="11"/>
        <end position="20"/>
    </location>
</feature>
<keyword evidence="2" id="KW-0812">Transmembrane</keyword>
<keyword evidence="2" id="KW-1133">Transmembrane helix</keyword>
<dbReference type="OrthoDB" id="3405841at2"/>
<dbReference type="Proteomes" id="UP000245697">
    <property type="component" value="Unassembled WGS sequence"/>
</dbReference>
<comment type="caution">
    <text evidence="3">The sequence shown here is derived from an EMBL/GenBank/DDBJ whole genome shotgun (WGS) entry which is preliminary data.</text>
</comment>
<evidence type="ECO:0000313" key="4">
    <source>
        <dbReference type="Proteomes" id="UP000245697"/>
    </source>
</evidence>
<name>A0A316F952_9ACTN</name>
<reference evidence="3 4" key="1">
    <citation type="submission" date="2018-05" db="EMBL/GenBank/DDBJ databases">
        <title>Genomic Encyclopedia of Archaeal and Bacterial Type Strains, Phase II (KMG-II): from individual species to whole genera.</title>
        <authorList>
            <person name="Goeker M."/>
        </authorList>
    </citation>
    <scope>NUCLEOTIDE SEQUENCE [LARGE SCALE GENOMIC DNA]</scope>
    <source>
        <strain evidence="3 4">DSM 45184</strain>
    </source>
</reference>
<feature type="region of interest" description="Disordered" evidence="1">
    <location>
        <begin position="1"/>
        <end position="43"/>
    </location>
</feature>
<keyword evidence="4" id="KW-1185">Reference proteome</keyword>
<dbReference type="EMBL" id="QGGR01000016">
    <property type="protein sequence ID" value="PWK41617.1"/>
    <property type="molecule type" value="Genomic_DNA"/>
</dbReference>